<evidence type="ECO:0000256" key="1">
    <source>
        <dbReference type="SAM" id="MobiDB-lite"/>
    </source>
</evidence>
<name>A0A2T9YMM2_9FUNG</name>
<organism evidence="2 3">
    <name type="scientific">Furculomyces boomerangus</name>
    <dbReference type="NCBI Taxonomy" id="61424"/>
    <lineage>
        <taxon>Eukaryota</taxon>
        <taxon>Fungi</taxon>
        <taxon>Fungi incertae sedis</taxon>
        <taxon>Zoopagomycota</taxon>
        <taxon>Kickxellomycotina</taxon>
        <taxon>Harpellomycetes</taxon>
        <taxon>Harpellales</taxon>
        <taxon>Harpellaceae</taxon>
        <taxon>Furculomyces</taxon>
    </lineage>
</organism>
<dbReference type="EMBL" id="MBFT01000313">
    <property type="protein sequence ID" value="PVU93605.1"/>
    <property type="molecule type" value="Genomic_DNA"/>
</dbReference>
<sequence length="979" mass="110307">MEELARKFLLEFKFSITTYSCTSFIEPGSTEADRGVSAITNNRKTPISVQTLYPIDPNRKDKTNSEKNNVPMDFEYIHDSNEWIGIYEFQFKAFNTNQPNSKTEIEQESVKRSDHIHTKDSIEFEIRVSNQTLDDRLLNDSGNHEIEPQNLDTQMVMLGEITNWLTQEQKIIENEKSKISQLSQIKNAQSIIIEQNNLNSLLSKSLDQLTLIPGAEDNDMDALVSFPRRMFRTSIEIKPLVNMKYRLVQSPAFCGLETVYMEVNISNSLSDGDGVNSTESENVGMQYGILVTSLRVESNDLILKKIGQIKNDLPSETKMDYKLFNDTEKHIDILSDMRNKENQNEKNCLNNPVYMKPNEVWSEIFSISIPNYETHRKSGKETRNYETNHKGERNKNESKITSNLSGELNLDKNPSLSIIAKGYILNSVDGDESAESINEDSSLLEYKINVDIDKILKNVTILNAIEDGGLNQNPIFKNRVDAIDQSTLSFVQILGGSEGIDLSNSVGIDQGQVFENSDSTFYENQAGYISSVQQSPAMEHPNLKFSPLIAHRPFMASNRLSIRSYSELGASSHYFCGKDLENSRMQRLSSHASSVNYLSGSNKDFILSKQVASSTSKRGQTNRFSSGSKDKSNSPTILGSPVSLAPILLQSNNKEVGKNTRIRSATSPQIVLGQSGSSFSRKFGGSPNKIANSDIKRDWKDNLKDTVDLSGNDFKSEYRYSAYGKESSEYNKSVTNKPDYRTSLPVDYRKKTSVLGRGLRNKNIFGNNNQVEESSVYENTSYDVPNSTKYNYEEFDESDSNVEDDSGTMIKEMYEGDTGIYIYIKASPKVKLGKVFPVNITIYNQFPTVLEGLSVDSVIGSSFDDTQSILENKNYNQDIFAIENKEIANIVNHKNNYPSIYEYSLMSIDQHTQIKPISPATSETISIRYFASNLGFASIGSIKLFKSKRKVDRNAVEGKENVERILIAEFETPIIVFVE</sequence>
<reference evidence="2 3" key="1">
    <citation type="journal article" date="2018" name="MBio">
        <title>Comparative Genomics Reveals the Core Gene Toolbox for the Fungus-Insect Symbiosis.</title>
        <authorList>
            <person name="Wang Y."/>
            <person name="Stata M."/>
            <person name="Wang W."/>
            <person name="Stajich J.E."/>
            <person name="White M.M."/>
            <person name="Moncalvo J.M."/>
        </authorList>
    </citation>
    <scope>NUCLEOTIDE SEQUENCE [LARGE SCALE GENOMIC DNA]</scope>
    <source>
        <strain evidence="2 3">AUS-77-4</strain>
    </source>
</reference>
<dbReference type="AlphaFoldDB" id="A0A2T9YMM2"/>
<protein>
    <submittedName>
        <fullName evidence="2">Uncharacterized protein</fullName>
    </submittedName>
</protein>
<proteinExistence type="predicted"/>
<gene>
    <name evidence="2" type="ORF">BB559_003232</name>
</gene>
<dbReference type="Proteomes" id="UP000245699">
    <property type="component" value="Unassembled WGS sequence"/>
</dbReference>
<accession>A0A2T9YMM2</accession>
<comment type="caution">
    <text evidence="2">The sequence shown here is derived from an EMBL/GenBank/DDBJ whole genome shotgun (WGS) entry which is preliminary data.</text>
</comment>
<feature type="region of interest" description="Disordered" evidence="1">
    <location>
        <begin position="378"/>
        <end position="397"/>
    </location>
</feature>
<keyword evidence="3" id="KW-1185">Reference proteome</keyword>
<dbReference type="OrthoDB" id="5566221at2759"/>
<feature type="region of interest" description="Disordered" evidence="1">
    <location>
        <begin position="610"/>
        <end position="637"/>
    </location>
</feature>
<evidence type="ECO:0000313" key="3">
    <source>
        <dbReference type="Proteomes" id="UP000245699"/>
    </source>
</evidence>
<evidence type="ECO:0000313" key="2">
    <source>
        <dbReference type="EMBL" id="PVU93605.1"/>
    </source>
</evidence>